<feature type="domain" description="UGGT thioredoxin-like" evidence="1">
    <location>
        <begin position="1"/>
        <end position="142"/>
    </location>
</feature>
<feature type="non-terminal residue" evidence="2">
    <location>
        <position position="144"/>
    </location>
</feature>
<dbReference type="Proteomes" id="UP000004810">
    <property type="component" value="Unassembled WGS sequence"/>
</dbReference>
<dbReference type="Pfam" id="PF18402">
    <property type="entry name" value="Thioredoxin_14"/>
    <property type="match status" value="1"/>
</dbReference>
<dbReference type="GO" id="GO:0051082">
    <property type="term" value="F:unfolded protein binding"/>
    <property type="evidence" value="ECO:0007669"/>
    <property type="project" value="TreeGrafter"/>
</dbReference>
<dbReference type="InterPro" id="IPR009448">
    <property type="entry name" value="UDP-g_GGtrans"/>
</dbReference>
<dbReference type="GO" id="GO:0018279">
    <property type="term" value="P:protein N-linked glycosylation via asparagine"/>
    <property type="evidence" value="ECO:0007669"/>
    <property type="project" value="TreeGrafter"/>
</dbReference>
<evidence type="ECO:0000313" key="3">
    <source>
        <dbReference type="Proteomes" id="UP000004810"/>
    </source>
</evidence>
<dbReference type="GO" id="GO:0005783">
    <property type="term" value="C:endoplasmic reticulum"/>
    <property type="evidence" value="ECO:0007669"/>
    <property type="project" value="TreeGrafter"/>
</dbReference>
<evidence type="ECO:0000259" key="1">
    <source>
        <dbReference type="Pfam" id="PF18402"/>
    </source>
</evidence>
<evidence type="ECO:0000313" key="2">
    <source>
        <dbReference type="EMBL" id="EJW74094.1"/>
    </source>
</evidence>
<dbReference type="GO" id="GO:0036503">
    <property type="term" value="P:ERAD pathway"/>
    <property type="evidence" value="ECO:0007669"/>
    <property type="project" value="TreeGrafter"/>
</dbReference>
<dbReference type="PANTHER" id="PTHR11226">
    <property type="entry name" value="UDP-GLUCOSE GLYCOPROTEIN:GLUCOSYLTRANSFERASE"/>
    <property type="match status" value="1"/>
</dbReference>
<feature type="non-terminal residue" evidence="2">
    <location>
        <position position="1"/>
    </location>
</feature>
<name>J9EFC3_WUCBA</name>
<dbReference type="GO" id="GO:0003980">
    <property type="term" value="F:UDP-glucose:glycoprotein glucosyltransferase activity"/>
    <property type="evidence" value="ECO:0007669"/>
    <property type="project" value="InterPro"/>
</dbReference>
<sequence length="144" mass="16027">IFIVDPSQKETRDLLQYALRFYAHEIPVRLGVVFVANDEKEITGFDDASVAMLNLYNFIKSNNGIQKALDVLIEVLNGKEESVSPKDVLSYFQMKYPNHDPNSVFGSNSDYDNGRSTGHKFLRDSGLGLTPKVLLNGVVLDDSG</sequence>
<comment type="caution">
    <text evidence="2">The sequence shown here is derived from an EMBL/GenBank/DDBJ whole genome shotgun (WGS) entry which is preliminary data.</text>
</comment>
<dbReference type="EMBL" id="ADBV01012860">
    <property type="protein sequence ID" value="EJW74094.1"/>
    <property type="molecule type" value="Genomic_DNA"/>
</dbReference>
<organism evidence="2 3">
    <name type="scientific">Wuchereria bancrofti</name>
    <dbReference type="NCBI Taxonomy" id="6293"/>
    <lineage>
        <taxon>Eukaryota</taxon>
        <taxon>Metazoa</taxon>
        <taxon>Ecdysozoa</taxon>
        <taxon>Nematoda</taxon>
        <taxon>Chromadorea</taxon>
        <taxon>Rhabditida</taxon>
        <taxon>Spirurina</taxon>
        <taxon>Spiruromorpha</taxon>
        <taxon>Filarioidea</taxon>
        <taxon>Onchocercidae</taxon>
        <taxon>Wuchereria</taxon>
    </lineage>
</organism>
<dbReference type="PANTHER" id="PTHR11226:SF0">
    <property type="entry name" value="UDP-GLUCOSE:GLYCOPROTEIN GLUCOSYLTRANSFERASE"/>
    <property type="match status" value="1"/>
</dbReference>
<protein>
    <recommendedName>
        <fullName evidence="1">UGGT thioredoxin-like domain-containing protein</fullName>
    </recommendedName>
</protein>
<accession>J9EFC3</accession>
<proteinExistence type="predicted"/>
<dbReference type="InterPro" id="IPR040692">
    <property type="entry name" value="UGGT_TRXL_3"/>
</dbReference>
<dbReference type="AlphaFoldDB" id="J9EFC3"/>
<gene>
    <name evidence="2" type="ORF">WUBG_14997</name>
</gene>
<reference evidence="3" key="1">
    <citation type="submission" date="2012-08" db="EMBL/GenBank/DDBJ databases">
        <title>The Genome Sequence of Wuchereria bancrofti.</title>
        <authorList>
            <person name="Nutman T.B."/>
            <person name="Fink D.L."/>
            <person name="Russ C."/>
            <person name="Young S."/>
            <person name="Zeng Q."/>
            <person name="Koehrsen M."/>
            <person name="Alvarado L."/>
            <person name="Berlin A."/>
            <person name="Chapman S.B."/>
            <person name="Chen Z."/>
            <person name="Freedman E."/>
            <person name="Gellesch M."/>
            <person name="Goldberg J."/>
            <person name="Griggs A."/>
            <person name="Gujja S."/>
            <person name="Heilman E.R."/>
            <person name="Heiman D."/>
            <person name="Hepburn T."/>
            <person name="Howarth C."/>
            <person name="Jen D."/>
            <person name="Larson L."/>
            <person name="Lewis B."/>
            <person name="Mehta T."/>
            <person name="Park D."/>
            <person name="Pearson M."/>
            <person name="Roberts A."/>
            <person name="Saif S."/>
            <person name="Shea T."/>
            <person name="Shenoy N."/>
            <person name="Sisk P."/>
            <person name="Stolte C."/>
            <person name="Sykes S."/>
            <person name="Walk T."/>
            <person name="White J."/>
            <person name="Yandava C."/>
            <person name="Haas B."/>
            <person name="Henn M.R."/>
            <person name="Nusbaum C."/>
            <person name="Birren B."/>
        </authorList>
    </citation>
    <scope>NUCLEOTIDE SEQUENCE [LARGE SCALE GENOMIC DNA]</scope>
    <source>
        <strain evidence="3">NA</strain>
    </source>
</reference>